<dbReference type="InterPro" id="IPR017853">
    <property type="entry name" value="GH"/>
</dbReference>
<gene>
    <name evidence="1" type="ORF">K469DRAFT_687135</name>
</gene>
<keyword evidence="2" id="KW-1185">Reference proteome</keyword>
<dbReference type="EMBL" id="ML994811">
    <property type="protein sequence ID" value="KAF2174612.1"/>
    <property type="molecule type" value="Genomic_DNA"/>
</dbReference>
<evidence type="ECO:0008006" key="3">
    <source>
        <dbReference type="Google" id="ProtNLM"/>
    </source>
</evidence>
<dbReference type="SUPFAM" id="SSF51445">
    <property type="entry name" value="(Trans)glycosidases"/>
    <property type="match status" value="1"/>
</dbReference>
<dbReference type="Proteomes" id="UP000800200">
    <property type="component" value="Unassembled WGS sequence"/>
</dbReference>
<evidence type="ECO:0000313" key="2">
    <source>
        <dbReference type="Proteomes" id="UP000800200"/>
    </source>
</evidence>
<sequence>MPRVAAARAEDLLDTFGVVTHLAYTDGGYRDLNATMDALAYLGIDHVRDGAPNPNYDRYGQEHYAQAAALGVHFTFAADGGVDPFVEVARIHAIEAAHPGTVTAIEGPNEVNNWQVVYQGLTGTAGAQAYMKALYDAVQADPLVKDIDVSGFTDWPFHASASDTSSIHPYAKEGDQPLATIQQNMAGQSAVDPNKAFYITETGYHTQINPSGGWEGVDEASQAKLLLNTYMDGARLGAKETYVYQLLDAYSGSSQEEHFGLMRLDNSPKLAATAIHNLTTILADHGDKNLSFTPQSLSYTVKGNDQAYTYLTQKSDGSFQLIVWSEPDIWNQDTNQPIAVAATKTAITFGTAAKSIQVFDPLTGTAAVQALNHASSVTLNVTDHPLVVQFQPEQNHHLRGTAGAAMQAGRAVSDTLQLHHSVVSSGDRAHSLMSHSGDDMTPKIGLETTEFANFLLHGLKAADFDLFS</sequence>
<dbReference type="Gene3D" id="3.20.20.80">
    <property type="entry name" value="Glycosidases"/>
    <property type="match status" value="1"/>
</dbReference>
<accession>A0A6A6D8L2</accession>
<proteinExistence type="predicted"/>
<name>A0A6A6D8L2_9PEZI</name>
<protein>
    <recommendedName>
        <fullName evidence="3">Glycoside hydrolase family 79 protein</fullName>
    </recommendedName>
</protein>
<reference evidence="1" key="1">
    <citation type="journal article" date="2020" name="Stud. Mycol.">
        <title>101 Dothideomycetes genomes: a test case for predicting lifestyles and emergence of pathogens.</title>
        <authorList>
            <person name="Haridas S."/>
            <person name="Albert R."/>
            <person name="Binder M."/>
            <person name="Bloem J."/>
            <person name="Labutti K."/>
            <person name="Salamov A."/>
            <person name="Andreopoulos B."/>
            <person name="Baker S."/>
            <person name="Barry K."/>
            <person name="Bills G."/>
            <person name="Bluhm B."/>
            <person name="Cannon C."/>
            <person name="Castanera R."/>
            <person name="Culley D."/>
            <person name="Daum C."/>
            <person name="Ezra D."/>
            <person name="Gonzalez J."/>
            <person name="Henrissat B."/>
            <person name="Kuo A."/>
            <person name="Liang C."/>
            <person name="Lipzen A."/>
            <person name="Lutzoni F."/>
            <person name="Magnuson J."/>
            <person name="Mondo S."/>
            <person name="Nolan M."/>
            <person name="Ohm R."/>
            <person name="Pangilinan J."/>
            <person name="Park H.-J."/>
            <person name="Ramirez L."/>
            <person name="Alfaro M."/>
            <person name="Sun H."/>
            <person name="Tritt A."/>
            <person name="Yoshinaga Y."/>
            <person name="Zwiers L.-H."/>
            <person name="Turgeon B."/>
            <person name="Goodwin S."/>
            <person name="Spatafora J."/>
            <person name="Crous P."/>
            <person name="Grigoriev I."/>
        </authorList>
    </citation>
    <scope>NUCLEOTIDE SEQUENCE</scope>
    <source>
        <strain evidence="1">CBS 207.26</strain>
    </source>
</reference>
<evidence type="ECO:0000313" key="1">
    <source>
        <dbReference type="EMBL" id="KAF2174612.1"/>
    </source>
</evidence>
<organism evidence="1 2">
    <name type="scientific">Zopfia rhizophila CBS 207.26</name>
    <dbReference type="NCBI Taxonomy" id="1314779"/>
    <lineage>
        <taxon>Eukaryota</taxon>
        <taxon>Fungi</taxon>
        <taxon>Dikarya</taxon>
        <taxon>Ascomycota</taxon>
        <taxon>Pezizomycotina</taxon>
        <taxon>Dothideomycetes</taxon>
        <taxon>Dothideomycetes incertae sedis</taxon>
        <taxon>Zopfiaceae</taxon>
        <taxon>Zopfia</taxon>
    </lineage>
</organism>
<dbReference type="AlphaFoldDB" id="A0A6A6D8L2"/>